<organism evidence="1 2">
    <name type="scientific">Microseira wollei NIES-4236</name>
    <dbReference type="NCBI Taxonomy" id="2530354"/>
    <lineage>
        <taxon>Bacteria</taxon>
        <taxon>Bacillati</taxon>
        <taxon>Cyanobacteriota</taxon>
        <taxon>Cyanophyceae</taxon>
        <taxon>Oscillatoriophycideae</taxon>
        <taxon>Aerosakkonematales</taxon>
        <taxon>Aerosakkonemataceae</taxon>
        <taxon>Microseira</taxon>
    </lineage>
</organism>
<evidence type="ECO:0000313" key="1">
    <source>
        <dbReference type="EMBL" id="GET39462.1"/>
    </source>
</evidence>
<proteinExistence type="predicted"/>
<keyword evidence="2" id="KW-1185">Reference proteome</keyword>
<gene>
    <name evidence="1" type="ORF">MiSe_42310</name>
</gene>
<dbReference type="RefSeq" id="WP_226584824.1">
    <property type="nucleotide sequence ID" value="NZ_BLAY01000066.1"/>
</dbReference>
<reference evidence="1" key="1">
    <citation type="submission" date="2019-10" db="EMBL/GenBank/DDBJ databases">
        <title>Draft genome sequece of Microseira wollei NIES-4236.</title>
        <authorList>
            <person name="Yamaguchi H."/>
            <person name="Suzuki S."/>
            <person name="Kawachi M."/>
        </authorList>
    </citation>
    <scope>NUCLEOTIDE SEQUENCE</scope>
    <source>
        <strain evidence="1">NIES-4236</strain>
    </source>
</reference>
<dbReference type="EMBL" id="BLAY01000066">
    <property type="protein sequence ID" value="GET39462.1"/>
    <property type="molecule type" value="Genomic_DNA"/>
</dbReference>
<comment type="caution">
    <text evidence="1">The sequence shown here is derived from an EMBL/GenBank/DDBJ whole genome shotgun (WGS) entry which is preliminary data.</text>
</comment>
<dbReference type="Proteomes" id="UP001050975">
    <property type="component" value="Unassembled WGS sequence"/>
</dbReference>
<dbReference type="AlphaFoldDB" id="A0AAV3XJ26"/>
<name>A0AAV3XJ26_9CYAN</name>
<sequence>MTLTELKARLLSLTPAEKAEIIQLLYHVRSITHNQKPGHGTINAICLSEISMMPCPYATTL</sequence>
<protein>
    <submittedName>
        <fullName evidence="1">Uncharacterized protein</fullName>
    </submittedName>
</protein>
<accession>A0AAV3XJ26</accession>
<evidence type="ECO:0000313" key="2">
    <source>
        <dbReference type="Proteomes" id="UP001050975"/>
    </source>
</evidence>